<dbReference type="EMBL" id="JQZV01000013">
    <property type="protein sequence ID" value="KGN91585.1"/>
    <property type="molecule type" value="Genomic_DNA"/>
</dbReference>
<dbReference type="InterPro" id="IPR006390">
    <property type="entry name" value="DHP_synth_dom"/>
</dbReference>
<dbReference type="SUPFAM" id="SSF51717">
    <property type="entry name" value="Dihydropteroate synthetase-like"/>
    <property type="match status" value="1"/>
</dbReference>
<reference evidence="10 11" key="1">
    <citation type="submission" date="2014-08" db="EMBL/GenBank/DDBJ databases">
        <title>Porphyromonas canoris strain:OH2762 Genome sequencing.</title>
        <authorList>
            <person name="Wallis C."/>
            <person name="Deusch O."/>
            <person name="O'Flynn C."/>
            <person name="Davis I."/>
            <person name="Jospin G."/>
            <person name="Darling A.E."/>
            <person name="Coil D.A."/>
            <person name="Alexiev A."/>
            <person name="Horsfall A."/>
            <person name="Kirkwood N."/>
            <person name="Harris S."/>
            <person name="Eisen J.A."/>
        </authorList>
    </citation>
    <scope>NUCLEOTIDE SEQUENCE [LARGE SCALE GENOMIC DNA]</scope>
    <source>
        <strain evidence="11">COT-108 OH2762</strain>
    </source>
</reference>
<comment type="pathway">
    <text evidence="3">Cofactor biosynthesis; tetrahydrofolate biosynthesis; 7,8-dihydrofolate from 2-amino-4-hydroxy-6-hydroxymethyl-7,8-dihydropteridine diphosphate and 4-aminobenzoate: step 1/2.</text>
</comment>
<protein>
    <recommendedName>
        <fullName evidence="4">dihydropteroate synthase</fullName>
        <ecNumber evidence="4">2.5.1.15</ecNumber>
    </recommendedName>
</protein>
<evidence type="ECO:0000256" key="5">
    <source>
        <dbReference type="ARBA" id="ARBA00022679"/>
    </source>
</evidence>
<organism evidence="10 11">
    <name type="scientific">Porphyromonas canoris</name>
    <dbReference type="NCBI Taxonomy" id="36875"/>
    <lineage>
        <taxon>Bacteria</taxon>
        <taxon>Pseudomonadati</taxon>
        <taxon>Bacteroidota</taxon>
        <taxon>Bacteroidia</taxon>
        <taxon>Bacteroidales</taxon>
        <taxon>Porphyromonadaceae</taxon>
        <taxon>Porphyromonas</taxon>
    </lineage>
</organism>
<comment type="caution">
    <text evidence="10">The sequence shown here is derived from an EMBL/GenBank/DDBJ whole genome shotgun (WGS) entry which is preliminary data.</text>
</comment>
<evidence type="ECO:0000256" key="7">
    <source>
        <dbReference type="ARBA" id="ARBA00022842"/>
    </source>
</evidence>
<dbReference type="PANTHER" id="PTHR20941">
    <property type="entry name" value="FOLATE SYNTHESIS PROTEINS"/>
    <property type="match status" value="1"/>
</dbReference>
<evidence type="ECO:0000256" key="8">
    <source>
        <dbReference type="ARBA" id="ARBA00022909"/>
    </source>
</evidence>
<dbReference type="InterPro" id="IPR000489">
    <property type="entry name" value="Pterin-binding_dom"/>
</dbReference>
<dbReference type="PROSITE" id="PS00793">
    <property type="entry name" value="DHPS_2"/>
    <property type="match status" value="1"/>
</dbReference>
<evidence type="ECO:0000259" key="9">
    <source>
        <dbReference type="PROSITE" id="PS50972"/>
    </source>
</evidence>
<keyword evidence="6" id="KW-0479">Metal-binding</keyword>
<keyword evidence="7" id="KW-0460">Magnesium</keyword>
<dbReference type="EC" id="2.5.1.15" evidence="4"/>
<feature type="domain" description="Pterin-binding" evidence="9">
    <location>
        <begin position="19"/>
        <end position="274"/>
    </location>
</feature>
<proteinExistence type="predicted"/>
<dbReference type="RefSeq" id="WP_036790777.1">
    <property type="nucleotide sequence ID" value="NZ_JQZV01000013.1"/>
</dbReference>
<keyword evidence="11" id="KW-1185">Reference proteome</keyword>
<comment type="catalytic activity">
    <reaction evidence="1">
        <text>(7,8-dihydropterin-6-yl)methyl diphosphate + 4-aminobenzoate = 7,8-dihydropteroate + diphosphate</text>
        <dbReference type="Rhea" id="RHEA:19949"/>
        <dbReference type="ChEBI" id="CHEBI:17836"/>
        <dbReference type="ChEBI" id="CHEBI:17839"/>
        <dbReference type="ChEBI" id="CHEBI:33019"/>
        <dbReference type="ChEBI" id="CHEBI:72950"/>
        <dbReference type="EC" id="2.5.1.15"/>
    </reaction>
</comment>
<keyword evidence="5" id="KW-0808">Transferase</keyword>
<dbReference type="PROSITE" id="PS50972">
    <property type="entry name" value="PTERIN_BINDING"/>
    <property type="match status" value="1"/>
</dbReference>
<dbReference type="Pfam" id="PF00809">
    <property type="entry name" value="Pterin_bind"/>
    <property type="match status" value="1"/>
</dbReference>
<evidence type="ECO:0000313" key="10">
    <source>
        <dbReference type="EMBL" id="KGN91585.1"/>
    </source>
</evidence>
<evidence type="ECO:0000256" key="4">
    <source>
        <dbReference type="ARBA" id="ARBA00012458"/>
    </source>
</evidence>
<dbReference type="Gene3D" id="3.20.20.20">
    <property type="entry name" value="Dihydropteroate synthase-like"/>
    <property type="match status" value="1"/>
</dbReference>
<gene>
    <name evidence="10" type="ORF">HQ43_05565</name>
</gene>
<dbReference type="NCBIfam" id="TIGR01496">
    <property type="entry name" value="DHPS"/>
    <property type="match status" value="1"/>
</dbReference>
<dbReference type="InterPro" id="IPR011005">
    <property type="entry name" value="Dihydropteroate_synth-like_sf"/>
</dbReference>
<evidence type="ECO:0000256" key="6">
    <source>
        <dbReference type="ARBA" id="ARBA00022723"/>
    </source>
</evidence>
<evidence type="ECO:0000256" key="2">
    <source>
        <dbReference type="ARBA" id="ARBA00001946"/>
    </source>
</evidence>
<evidence type="ECO:0000313" key="11">
    <source>
        <dbReference type="Proteomes" id="UP000030101"/>
    </source>
</evidence>
<name>A0ABR4XIQ3_9PORP</name>
<comment type="cofactor">
    <cofactor evidence="2">
        <name>Mg(2+)</name>
        <dbReference type="ChEBI" id="CHEBI:18420"/>
    </cofactor>
</comment>
<dbReference type="InterPro" id="IPR045031">
    <property type="entry name" value="DHP_synth-like"/>
</dbReference>
<sequence>MIPITLNLKGKLYNLTSEPIVMGIMNTTPDSFYSGSRTALREESILAKAEQMILEGASILDIGGYSTRPGASPISEEEEWKRVEPALKALEREYPTLPLSVDTFRAGVARRAVEKYGAAIINDVSGGTLDGNMFDTMAKLQVPYILMHMRGTPSTMSSLAQYEDVTLDVIRDLEAKRYQLRSLGFQADIIMDPGFGFSKNIAQNYEMLHNLRWFEVFNAPLLVGISRKKMIWELLEISPEDALNGTTILNTAALLNGAHILRVHDVRAAKEAVRIVQAIVDPTNLTSRL</sequence>
<dbReference type="Proteomes" id="UP000030101">
    <property type="component" value="Unassembled WGS sequence"/>
</dbReference>
<accession>A0ABR4XIQ3</accession>
<keyword evidence="8" id="KW-0289">Folate biosynthesis</keyword>
<evidence type="ECO:0000256" key="1">
    <source>
        <dbReference type="ARBA" id="ARBA00000012"/>
    </source>
</evidence>
<dbReference type="CDD" id="cd00739">
    <property type="entry name" value="DHPS"/>
    <property type="match status" value="1"/>
</dbReference>
<dbReference type="PANTHER" id="PTHR20941:SF1">
    <property type="entry name" value="FOLIC ACID SYNTHESIS PROTEIN FOL1"/>
    <property type="match status" value="1"/>
</dbReference>
<evidence type="ECO:0000256" key="3">
    <source>
        <dbReference type="ARBA" id="ARBA00004763"/>
    </source>
</evidence>